<name>A0AAV9LMR3_9SOLN</name>
<dbReference type="AlphaFoldDB" id="A0AAV9LMR3"/>
<protein>
    <submittedName>
        <fullName evidence="1">Uncharacterized protein</fullName>
    </submittedName>
</protein>
<organism evidence="1 2">
    <name type="scientific">Solanum pinnatisectum</name>
    <name type="common">tansyleaf nightshade</name>
    <dbReference type="NCBI Taxonomy" id="50273"/>
    <lineage>
        <taxon>Eukaryota</taxon>
        <taxon>Viridiplantae</taxon>
        <taxon>Streptophyta</taxon>
        <taxon>Embryophyta</taxon>
        <taxon>Tracheophyta</taxon>
        <taxon>Spermatophyta</taxon>
        <taxon>Magnoliopsida</taxon>
        <taxon>eudicotyledons</taxon>
        <taxon>Gunneridae</taxon>
        <taxon>Pentapetalae</taxon>
        <taxon>asterids</taxon>
        <taxon>lamiids</taxon>
        <taxon>Solanales</taxon>
        <taxon>Solanaceae</taxon>
        <taxon>Solanoideae</taxon>
        <taxon>Solaneae</taxon>
        <taxon>Solanum</taxon>
    </lineage>
</organism>
<comment type="caution">
    <text evidence="1">The sequence shown here is derived from an EMBL/GenBank/DDBJ whole genome shotgun (WGS) entry which is preliminary data.</text>
</comment>
<dbReference type="Proteomes" id="UP001311915">
    <property type="component" value="Unassembled WGS sequence"/>
</dbReference>
<sequence length="269" mass="30123">MKPKGEYKDIPIQIKSEGAKILLTQAKQENYDSKEISNSDLDDNKEDPLPLVLIMTYIQMSEEACHYNAHHVVANFNREMQPATLAAMSPEWKVLKLRSNYKSKLQRFGGERASNVAHQYFKEDNFSLDGFDHVKQYFLYHISSASGASSDPSSTLDAILVINVQKLCKNNGVNSGIIKAANQITILFIMAFTCSSQGIYNTPSFQMKFLDMNLDDKVPFGGKSIVVIHDNFIRAYGLDAANMTDPVDITGPSKIMESFIWDPGPISYC</sequence>
<keyword evidence="2" id="KW-1185">Reference proteome</keyword>
<proteinExistence type="predicted"/>
<evidence type="ECO:0000313" key="2">
    <source>
        <dbReference type="Proteomes" id="UP001311915"/>
    </source>
</evidence>
<dbReference type="EMBL" id="JAWPEI010000005">
    <property type="protein sequence ID" value="KAK4727026.1"/>
    <property type="molecule type" value="Genomic_DNA"/>
</dbReference>
<gene>
    <name evidence="1" type="ORF">R3W88_031943</name>
</gene>
<evidence type="ECO:0000313" key="1">
    <source>
        <dbReference type="EMBL" id="KAK4727026.1"/>
    </source>
</evidence>
<reference evidence="1 2" key="1">
    <citation type="submission" date="2023-10" db="EMBL/GenBank/DDBJ databases">
        <title>Genome-Wide Identification Analysis in wild type Solanum Pinnatisectum Reveals Some Genes Defensing Phytophthora Infestans.</title>
        <authorList>
            <person name="Sun C."/>
        </authorList>
    </citation>
    <scope>NUCLEOTIDE SEQUENCE [LARGE SCALE GENOMIC DNA]</scope>
    <source>
        <strain evidence="1">LQN</strain>
        <tissue evidence="1">Leaf</tissue>
    </source>
</reference>
<accession>A0AAV9LMR3</accession>